<reference evidence="2 3" key="1">
    <citation type="journal article" date="2020" name="ISME J.">
        <title>Uncovering the hidden diversity of litter-decomposition mechanisms in mushroom-forming fungi.</title>
        <authorList>
            <person name="Floudas D."/>
            <person name="Bentzer J."/>
            <person name="Ahren D."/>
            <person name="Johansson T."/>
            <person name="Persson P."/>
            <person name="Tunlid A."/>
        </authorList>
    </citation>
    <scope>NUCLEOTIDE SEQUENCE [LARGE SCALE GENOMIC DNA]</scope>
    <source>
        <strain evidence="2 3">CBS 406.79</strain>
    </source>
</reference>
<dbReference type="AlphaFoldDB" id="A0A8H5HUV5"/>
<dbReference type="InterPro" id="IPR036249">
    <property type="entry name" value="Thioredoxin-like_sf"/>
</dbReference>
<gene>
    <name evidence="2" type="ORF">D9757_003592</name>
</gene>
<dbReference type="EMBL" id="JAACJN010000019">
    <property type="protein sequence ID" value="KAF5389905.1"/>
    <property type="molecule type" value="Genomic_DNA"/>
</dbReference>
<evidence type="ECO:0000313" key="2">
    <source>
        <dbReference type="EMBL" id="KAF5389905.1"/>
    </source>
</evidence>
<dbReference type="OrthoDB" id="2121326at2759"/>
<sequence length="146" mass="15923">MSSSLALRALKSSRLLSARPLQSVSSLRTFSSSSSRLEHYPDADFPTFKKITSGPESEGRLVLVDFYAKLSPILERLSKDSDVKSGSGLPVDVMTVNTESEDGMELSQRYKIRALPTVIAFREGKGVSQFVGALPEHEVAKFLTGV</sequence>
<evidence type="ECO:0000259" key="1">
    <source>
        <dbReference type="Pfam" id="PF00085"/>
    </source>
</evidence>
<dbReference type="CDD" id="cd02947">
    <property type="entry name" value="TRX_family"/>
    <property type="match status" value="1"/>
</dbReference>
<name>A0A8H5HUV5_9AGAR</name>
<organism evidence="2 3">
    <name type="scientific">Collybiopsis confluens</name>
    <dbReference type="NCBI Taxonomy" id="2823264"/>
    <lineage>
        <taxon>Eukaryota</taxon>
        <taxon>Fungi</taxon>
        <taxon>Dikarya</taxon>
        <taxon>Basidiomycota</taxon>
        <taxon>Agaricomycotina</taxon>
        <taxon>Agaricomycetes</taxon>
        <taxon>Agaricomycetidae</taxon>
        <taxon>Agaricales</taxon>
        <taxon>Marasmiineae</taxon>
        <taxon>Omphalotaceae</taxon>
        <taxon>Collybiopsis</taxon>
    </lineage>
</organism>
<dbReference type="InterPro" id="IPR013766">
    <property type="entry name" value="Thioredoxin_domain"/>
</dbReference>
<proteinExistence type="predicted"/>
<protein>
    <recommendedName>
        <fullName evidence="1">Thioredoxin domain-containing protein</fullName>
    </recommendedName>
</protein>
<accession>A0A8H5HUV5</accession>
<evidence type="ECO:0000313" key="3">
    <source>
        <dbReference type="Proteomes" id="UP000518752"/>
    </source>
</evidence>
<feature type="domain" description="Thioredoxin" evidence="1">
    <location>
        <begin position="59"/>
        <end position="143"/>
    </location>
</feature>
<dbReference type="Gene3D" id="3.40.30.10">
    <property type="entry name" value="Glutaredoxin"/>
    <property type="match status" value="1"/>
</dbReference>
<dbReference type="Proteomes" id="UP000518752">
    <property type="component" value="Unassembled WGS sequence"/>
</dbReference>
<keyword evidence="3" id="KW-1185">Reference proteome</keyword>
<comment type="caution">
    <text evidence="2">The sequence shown here is derived from an EMBL/GenBank/DDBJ whole genome shotgun (WGS) entry which is preliminary data.</text>
</comment>
<dbReference type="Pfam" id="PF00085">
    <property type="entry name" value="Thioredoxin"/>
    <property type="match status" value="1"/>
</dbReference>
<dbReference type="SUPFAM" id="SSF52833">
    <property type="entry name" value="Thioredoxin-like"/>
    <property type="match status" value="1"/>
</dbReference>